<dbReference type="AlphaFoldDB" id="A0AAW5BSH8"/>
<dbReference type="PANTHER" id="PTHR43015">
    <property type="entry name" value="D-RIBITOL-5-PHOSPHATE CYTIDYLYLTRANSFERASE"/>
    <property type="match status" value="1"/>
</dbReference>
<dbReference type="GO" id="GO:0070567">
    <property type="term" value="F:cytidylyltransferase activity"/>
    <property type="evidence" value="ECO:0007669"/>
    <property type="project" value="InterPro"/>
</dbReference>
<evidence type="ECO:0000313" key="6">
    <source>
        <dbReference type="Proteomes" id="UP001299608"/>
    </source>
</evidence>
<accession>A0AAW5BSH8</accession>
<dbReference type="Gene3D" id="3.90.550.10">
    <property type="entry name" value="Spore Coat Polysaccharide Biosynthesis Protein SpsA, Chain A"/>
    <property type="match status" value="1"/>
</dbReference>
<gene>
    <name evidence="4" type="ORF">G5B36_03595</name>
    <name evidence="3" type="ORF">L0N08_05970</name>
</gene>
<keyword evidence="1" id="KW-0808">Transferase</keyword>
<keyword evidence="2 3" id="KW-0548">Nucleotidyltransferase</keyword>
<sequence>MNIALIMAGGLGQTLLQDIPKQFLNVYDKPIIIYALEVFQKHAEIDGIVISCLDGWEEMCKAYARQFGITKLMDVVTGGPDGQTSAVNGLLDMHKWCKEDDIVVIHDAIRPMVTEDIISDCIRVCREYRCGVAAVRCQEPVVRSMDGLKGIESFERFEMMKIQTPQAYPYGQLLNLYKEAEEKGIRGVIHANTILTRLGKQIYFSKGSDKNLKILSLDDLDIFKALYATEREDWIKYKN</sequence>
<dbReference type="Proteomes" id="UP000669239">
    <property type="component" value="Unassembled WGS sequence"/>
</dbReference>
<dbReference type="InterPro" id="IPR029044">
    <property type="entry name" value="Nucleotide-diphossugar_trans"/>
</dbReference>
<evidence type="ECO:0000256" key="1">
    <source>
        <dbReference type="ARBA" id="ARBA00022679"/>
    </source>
</evidence>
<name>A0AAW5BSH8_9FIRM</name>
<dbReference type="CDD" id="cd02516">
    <property type="entry name" value="CDP-ME_synthetase"/>
    <property type="match status" value="1"/>
</dbReference>
<dbReference type="SUPFAM" id="SSF53448">
    <property type="entry name" value="Nucleotide-diphospho-sugar transferases"/>
    <property type="match status" value="1"/>
</dbReference>
<dbReference type="EMBL" id="JAAITT010000003">
    <property type="protein sequence ID" value="NSJ47780.1"/>
    <property type="molecule type" value="Genomic_DNA"/>
</dbReference>
<dbReference type="InterPro" id="IPR034683">
    <property type="entry name" value="IspD/TarI"/>
</dbReference>
<evidence type="ECO:0000313" key="4">
    <source>
        <dbReference type="EMBL" id="NSJ47780.1"/>
    </source>
</evidence>
<dbReference type="EMBL" id="JAKNGE010000006">
    <property type="protein sequence ID" value="MCG4744955.1"/>
    <property type="molecule type" value="Genomic_DNA"/>
</dbReference>
<dbReference type="Proteomes" id="UP001299608">
    <property type="component" value="Unassembled WGS sequence"/>
</dbReference>
<evidence type="ECO:0000313" key="3">
    <source>
        <dbReference type="EMBL" id="MCG4744955.1"/>
    </source>
</evidence>
<protein>
    <submittedName>
        <fullName evidence="3">2-C-methyl-D-erythritol 4-phosphate cytidylyltransferase</fullName>
    </submittedName>
</protein>
<reference evidence="4" key="2">
    <citation type="submission" date="2020-02" db="EMBL/GenBank/DDBJ databases">
        <authorList>
            <person name="Littmann E."/>
            <person name="Sorbara M."/>
        </authorList>
    </citation>
    <scope>NUCLEOTIDE SEQUENCE</scope>
    <source>
        <strain evidence="4">MSK.1.17</strain>
    </source>
</reference>
<comment type="caution">
    <text evidence="3">The sequence shown here is derived from an EMBL/GenBank/DDBJ whole genome shotgun (WGS) entry which is preliminary data.</text>
</comment>
<reference evidence="4 5" key="1">
    <citation type="journal article" date="2020" name="Cell Host Microbe">
        <title>Functional and Genomic Variation between Human-Derived Isolates of Lachnospiraceae Reveals Inter- and Intra-Species Diversity.</title>
        <authorList>
            <person name="Sorbara M.T."/>
            <person name="Littmann E.R."/>
            <person name="Fontana E."/>
            <person name="Moody T.U."/>
            <person name="Kohout C.E."/>
            <person name="Gjonbalaj M."/>
            <person name="Eaton V."/>
            <person name="Seok R."/>
            <person name="Leiner I.M."/>
            <person name="Pamer E.G."/>
        </authorList>
    </citation>
    <scope>NUCLEOTIDE SEQUENCE [LARGE SCALE GENOMIC DNA]</scope>
    <source>
        <strain evidence="4 5">MSK.1.17</strain>
    </source>
</reference>
<evidence type="ECO:0000256" key="2">
    <source>
        <dbReference type="ARBA" id="ARBA00022695"/>
    </source>
</evidence>
<dbReference type="RefSeq" id="WP_117556274.1">
    <property type="nucleotide sequence ID" value="NZ_JAAITT010000003.1"/>
</dbReference>
<keyword evidence="5" id="KW-1185">Reference proteome</keyword>
<evidence type="ECO:0000313" key="5">
    <source>
        <dbReference type="Proteomes" id="UP000669239"/>
    </source>
</evidence>
<dbReference type="GO" id="GO:0005829">
    <property type="term" value="C:cytosol"/>
    <property type="evidence" value="ECO:0007669"/>
    <property type="project" value="TreeGrafter"/>
</dbReference>
<dbReference type="Pfam" id="PF01128">
    <property type="entry name" value="IspD"/>
    <property type="match status" value="1"/>
</dbReference>
<organism evidence="3 6">
    <name type="scientific">Enterocloster aldenensis</name>
    <dbReference type="NCBI Taxonomy" id="358742"/>
    <lineage>
        <taxon>Bacteria</taxon>
        <taxon>Bacillati</taxon>
        <taxon>Bacillota</taxon>
        <taxon>Clostridia</taxon>
        <taxon>Lachnospirales</taxon>
        <taxon>Lachnospiraceae</taxon>
        <taxon>Enterocloster</taxon>
    </lineage>
</organism>
<reference evidence="3" key="3">
    <citation type="submission" date="2022-01" db="EMBL/GenBank/DDBJ databases">
        <title>Collection of gut derived symbiotic bacterial strains cultured from healthy donors.</title>
        <authorList>
            <person name="Lin H."/>
            <person name="Kohout C."/>
            <person name="Waligurski E."/>
            <person name="Pamer E.G."/>
        </authorList>
    </citation>
    <scope>NUCLEOTIDE SEQUENCE</scope>
    <source>
        <strain evidence="3">DFI.6.55</strain>
    </source>
</reference>
<dbReference type="PANTHER" id="PTHR43015:SF1">
    <property type="entry name" value="D-RIBITOL-5-PHOSPHATE CYTIDYLYLTRANSFERASE"/>
    <property type="match status" value="1"/>
</dbReference>
<proteinExistence type="predicted"/>